<dbReference type="GO" id="GO:0000981">
    <property type="term" value="F:DNA-binding transcription factor activity, RNA polymerase II-specific"/>
    <property type="evidence" value="ECO:0007669"/>
    <property type="project" value="InterPro"/>
</dbReference>
<organism evidence="4 5">
    <name type="scientific">Pseudogymnoascus verrucosus</name>
    <dbReference type="NCBI Taxonomy" id="342668"/>
    <lineage>
        <taxon>Eukaryota</taxon>
        <taxon>Fungi</taxon>
        <taxon>Dikarya</taxon>
        <taxon>Ascomycota</taxon>
        <taxon>Pezizomycotina</taxon>
        <taxon>Leotiomycetes</taxon>
        <taxon>Thelebolales</taxon>
        <taxon>Thelebolaceae</taxon>
        <taxon>Pseudogymnoascus</taxon>
    </lineage>
</organism>
<dbReference type="PROSITE" id="PS00463">
    <property type="entry name" value="ZN2_CY6_FUNGAL_1"/>
    <property type="match status" value="1"/>
</dbReference>
<protein>
    <recommendedName>
        <fullName evidence="3">Zn(2)-C6 fungal-type domain-containing protein</fullName>
    </recommendedName>
</protein>
<evidence type="ECO:0000256" key="2">
    <source>
        <dbReference type="SAM" id="MobiDB-lite"/>
    </source>
</evidence>
<dbReference type="CDD" id="cd00067">
    <property type="entry name" value="GAL4"/>
    <property type="match status" value="1"/>
</dbReference>
<feature type="region of interest" description="Disordered" evidence="2">
    <location>
        <begin position="275"/>
        <end position="302"/>
    </location>
</feature>
<dbReference type="GeneID" id="28835598"/>
<accession>A0A1B8GV88</accession>
<feature type="region of interest" description="Disordered" evidence="2">
    <location>
        <begin position="1"/>
        <end position="24"/>
    </location>
</feature>
<dbReference type="RefSeq" id="XP_018133469.1">
    <property type="nucleotide sequence ID" value="XM_018271723.2"/>
</dbReference>
<feature type="compositionally biased region" description="Basic and acidic residues" evidence="2">
    <location>
        <begin position="1"/>
        <end position="10"/>
    </location>
</feature>
<dbReference type="Proteomes" id="UP000091956">
    <property type="component" value="Unassembled WGS sequence"/>
</dbReference>
<dbReference type="GO" id="GO:0008270">
    <property type="term" value="F:zinc ion binding"/>
    <property type="evidence" value="ECO:0007669"/>
    <property type="project" value="InterPro"/>
</dbReference>
<evidence type="ECO:0000313" key="4">
    <source>
        <dbReference type="EMBL" id="OBT99736.1"/>
    </source>
</evidence>
<dbReference type="SMART" id="SM00066">
    <property type="entry name" value="GAL4"/>
    <property type="match status" value="1"/>
</dbReference>
<keyword evidence="1" id="KW-0539">Nucleus</keyword>
<evidence type="ECO:0000313" key="5">
    <source>
        <dbReference type="Proteomes" id="UP000091956"/>
    </source>
</evidence>
<dbReference type="STRING" id="342668.A0A1B8GV88"/>
<feature type="domain" description="Zn(2)-C6 fungal-type" evidence="3">
    <location>
        <begin position="28"/>
        <end position="62"/>
    </location>
</feature>
<evidence type="ECO:0000259" key="3">
    <source>
        <dbReference type="PROSITE" id="PS50048"/>
    </source>
</evidence>
<dbReference type="PROSITE" id="PS50048">
    <property type="entry name" value="ZN2_CY6_FUNGAL_2"/>
    <property type="match status" value="1"/>
</dbReference>
<gene>
    <name evidence="4" type="ORF">VE01_02212</name>
</gene>
<dbReference type="OrthoDB" id="5394557at2759"/>
<dbReference type="InterPro" id="IPR001138">
    <property type="entry name" value="Zn2Cys6_DnaBD"/>
</dbReference>
<dbReference type="SUPFAM" id="SSF57701">
    <property type="entry name" value="Zn2/Cys6 DNA-binding domain"/>
    <property type="match status" value="1"/>
</dbReference>
<proteinExistence type="predicted"/>
<dbReference type="InterPro" id="IPR036864">
    <property type="entry name" value="Zn2-C6_fun-type_DNA-bd_sf"/>
</dbReference>
<sequence>MSTHETHPNDQDQEEGQKPQQRRRIPVACGRCRKRKIKCSGPQGDDGCHNCKLAGTNDHCQFNRVQSEELPFVKDSFNYDSSAALRTLHRSRGLPCYTAPYGTPSIGNTLGSQQSYRQLPLNDYQYPTKAAYYTPPYGIDYADDGVDYNIMPHTFQQLNQDQIGLQYATNPPARPWTPAPGLKAAGNAACYDPDPSCAYTSAPPLLYNHAASYASRSSISTESSNFSFHSMASSLPAASALTSNERVLPMPARPLARTSDGVVYYSGLAPNSGSGIKTDSEAPLSVSSDGTSHSYSSTDNTGEQDLYVSTSNGWTHTPAHQPSLRAQTSQAELFSYGASSDNLPVRKLQMDTGGTLCDGNVYVPFTSSSSGRAGQALSDDQDRLHETSLHREAISNVVA</sequence>
<dbReference type="AlphaFoldDB" id="A0A1B8GV88"/>
<reference evidence="4 5" key="1">
    <citation type="submission" date="2016-03" db="EMBL/GenBank/DDBJ databases">
        <title>Comparative genomics of Pseudogymnoascus destructans, the fungus causing white-nose syndrome of bats.</title>
        <authorList>
            <person name="Palmer J.M."/>
            <person name="Drees K.P."/>
            <person name="Foster J.T."/>
            <person name="Lindner D.L."/>
        </authorList>
    </citation>
    <scope>NUCLEOTIDE SEQUENCE [LARGE SCALE GENOMIC DNA]</scope>
    <source>
        <strain evidence="4 5">UAMH 10579</strain>
    </source>
</reference>
<dbReference type="EMBL" id="KV460211">
    <property type="protein sequence ID" value="OBT99736.1"/>
    <property type="molecule type" value="Genomic_DNA"/>
</dbReference>
<dbReference type="Pfam" id="PF00172">
    <property type="entry name" value="Zn_clus"/>
    <property type="match status" value="1"/>
</dbReference>
<name>A0A1B8GV88_9PEZI</name>
<feature type="compositionally biased region" description="Low complexity" evidence="2">
    <location>
        <begin position="285"/>
        <end position="297"/>
    </location>
</feature>
<reference evidence="5" key="2">
    <citation type="journal article" date="2018" name="Nat. Commun.">
        <title>Extreme sensitivity to ultraviolet light in the fungal pathogen causing white-nose syndrome of bats.</title>
        <authorList>
            <person name="Palmer J.M."/>
            <person name="Drees K.P."/>
            <person name="Foster J.T."/>
            <person name="Lindner D.L."/>
        </authorList>
    </citation>
    <scope>NUCLEOTIDE SEQUENCE [LARGE SCALE GENOMIC DNA]</scope>
    <source>
        <strain evidence="5">UAMH 10579</strain>
    </source>
</reference>
<dbReference type="Gene3D" id="4.10.240.10">
    <property type="entry name" value="Zn(2)-C6 fungal-type DNA-binding domain"/>
    <property type="match status" value="1"/>
</dbReference>
<evidence type="ECO:0000256" key="1">
    <source>
        <dbReference type="ARBA" id="ARBA00023242"/>
    </source>
</evidence>
<keyword evidence="5" id="KW-1185">Reference proteome</keyword>